<dbReference type="PANTHER" id="PTHR34784:SF1">
    <property type="entry name" value="50S RIBOSOMAL PROTEIN L34"/>
    <property type="match status" value="1"/>
</dbReference>
<evidence type="ECO:0000256" key="1">
    <source>
        <dbReference type="ARBA" id="ARBA00022741"/>
    </source>
</evidence>
<dbReference type="EMBL" id="VSSQ01067928">
    <property type="protein sequence ID" value="MPN20232.1"/>
    <property type="molecule type" value="Genomic_DNA"/>
</dbReference>
<gene>
    <name evidence="3" type="ORF">SDC9_167610</name>
</gene>
<dbReference type="NCBIfam" id="TIGR02058">
    <property type="entry name" value="lin0512_fam"/>
    <property type="match status" value="1"/>
</dbReference>
<comment type="caution">
    <text evidence="3">The sequence shown here is derived from an EMBL/GenBank/DDBJ whole genome shotgun (WGS) entry which is preliminary data.</text>
</comment>
<dbReference type="GO" id="GO:0005525">
    <property type="term" value="F:GTP binding"/>
    <property type="evidence" value="ECO:0007669"/>
    <property type="project" value="UniProtKB-KW"/>
</dbReference>
<evidence type="ECO:0000256" key="2">
    <source>
        <dbReference type="ARBA" id="ARBA00023134"/>
    </source>
</evidence>
<proteinExistence type="predicted"/>
<evidence type="ECO:0000313" key="3">
    <source>
        <dbReference type="EMBL" id="MPN20232.1"/>
    </source>
</evidence>
<dbReference type="Pfam" id="PF09585">
    <property type="entry name" value="Lin0512_fam"/>
    <property type="match status" value="1"/>
</dbReference>
<dbReference type="PANTHER" id="PTHR34784">
    <property type="entry name" value="50S RIBOSOMAL PROTEIN L34"/>
    <property type="match status" value="1"/>
</dbReference>
<protein>
    <submittedName>
        <fullName evidence="3">Uncharacterized protein</fullName>
    </submittedName>
</protein>
<keyword evidence="1" id="KW-0547">Nucleotide-binding</keyword>
<dbReference type="InterPro" id="IPR011719">
    <property type="entry name" value="CHP02058"/>
</dbReference>
<dbReference type="AlphaFoldDB" id="A0A645G2R2"/>
<dbReference type="InterPro" id="IPR037103">
    <property type="entry name" value="Tubulin/FtsZ-like_C"/>
</dbReference>
<name>A0A645G2R2_9ZZZZ</name>
<reference evidence="3" key="1">
    <citation type="submission" date="2019-08" db="EMBL/GenBank/DDBJ databases">
        <authorList>
            <person name="Kucharzyk K."/>
            <person name="Murdoch R.W."/>
            <person name="Higgins S."/>
            <person name="Loffler F."/>
        </authorList>
    </citation>
    <scope>NUCLEOTIDE SEQUENCE</scope>
</reference>
<dbReference type="Gene3D" id="3.30.1330.20">
    <property type="entry name" value="Tubulin/FtsZ, C-terminal domain"/>
    <property type="match status" value="1"/>
</dbReference>
<organism evidence="3">
    <name type="scientific">bioreactor metagenome</name>
    <dbReference type="NCBI Taxonomy" id="1076179"/>
    <lineage>
        <taxon>unclassified sequences</taxon>
        <taxon>metagenomes</taxon>
        <taxon>ecological metagenomes</taxon>
    </lineage>
</organism>
<keyword evidence="2" id="KW-0342">GTP-binding</keyword>
<accession>A0A645G2R2</accession>
<sequence length="117" mass="12568">MKRFLVEFAMGTDLHGQDVTKAACKAVRNAISNCCLCGISDCLGVEDLDNKMHIHVKLGSTNPEGIDVEKVKAELPLGTVDVECVQGGMQCEGLHVDEFGDGDKITMVIAALTVYIK</sequence>